<dbReference type="PANTHER" id="PTHR23028">
    <property type="entry name" value="ACETYLTRANSFERASE"/>
    <property type="match status" value="1"/>
</dbReference>
<feature type="transmembrane region" description="Helical" evidence="8">
    <location>
        <begin position="253"/>
        <end position="275"/>
    </location>
</feature>
<dbReference type="InterPro" id="IPR043968">
    <property type="entry name" value="SGNH"/>
</dbReference>
<feature type="transmembrane region" description="Helical" evidence="8">
    <location>
        <begin position="65"/>
        <end position="84"/>
    </location>
</feature>
<proteinExistence type="predicted"/>
<dbReference type="SUPFAM" id="SSF52266">
    <property type="entry name" value="SGNH hydrolase"/>
    <property type="match status" value="1"/>
</dbReference>
<organism evidence="11 12">
    <name type="scientific">Microbacterium alkaliflavum</name>
    <dbReference type="NCBI Taxonomy" id="3248839"/>
    <lineage>
        <taxon>Bacteria</taxon>
        <taxon>Bacillati</taxon>
        <taxon>Actinomycetota</taxon>
        <taxon>Actinomycetes</taxon>
        <taxon>Micrococcales</taxon>
        <taxon>Microbacteriaceae</taxon>
        <taxon>Microbacterium</taxon>
    </lineage>
</organism>
<feature type="transmembrane region" description="Helical" evidence="8">
    <location>
        <begin position="123"/>
        <end position="143"/>
    </location>
</feature>
<gene>
    <name evidence="11" type="ORF">ACH3VR_02460</name>
</gene>
<feature type="non-terminal residue" evidence="11">
    <location>
        <position position="1"/>
    </location>
</feature>
<dbReference type="EC" id="2.3.1.-" evidence="11"/>
<evidence type="ECO:0000259" key="10">
    <source>
        <dbReference type="Pfam" id="PF19040"/>
    </source>
</evidence>
<dbReference type="Gene3D" id="3.40.50.1110">
    <property type="entry name" value="SGNH hydrolase"/>
    <property type="match status" value="1"/>
</dbReference>
<evidence type="ECO:0000256" key="3">
    <source>
        <dbReference type="ARBA" id="ARBA00022679"/>
    </source>
</evidence>
<feature type="transmembrane region" description="Helical" evidence="8">
    <location>
        <begin position="149"/>
        <end position="170"/>
    </location>
</feature>
<keyword evidence="12" id="KW-1185">Reference proteome</keyword>
<evidence type="ECO:0000256" key="8">
    <source>
        <dbReference type="SAM" id="Phobius"/>
    </source>
</evidence>
<keyword evidence="2" id="KW-1003">Cell membrane</keyword>
<reference evidence="11 12" key="1">
    <citation type="submission" date="2024-09" db="EMBL/GenBank/DDBJ databases">
        <authorList>
            <person name="Pan X."/>
        </authorList>
    </citation>
    <scope>NUCLEOTIDE SEQUENCE [LARGE SCALE GENOMIC DNA]</scope>
    <source>
        <strain evidence="11 12">B2969</strain>
    </source>
</reference>
<feature type="domain" description="Acyltransferase 3" evidence="9">
    <location>
        <begin position="17"/>
        <end position="233"/>
    </location>
</feature>
<evidence type="ECO:0000256" key="7">
    <source>
        <dbReference type="ARBA" id="ARBA00023315"/>
    </source>
</evidence>
<sequence length="559" mass="59759">GAVATALYVPNYLFAMDQTDYLAESTNPSLFQHYWSLGVEEQFYLVWPALLGLAWAVVRSRRALFGMLLAMVAASFAACVWLTFVQQPIAFFWLPTRAWELGVGGLIAYALMRRERIVPDRFAPALGWLGIAAIAGSVVLFTGDTLFPGAWAALPVLGTALVIAAGASGHRLGPTGILSTRGMVFIGTISYSLYLVHWPALVIPEAIARNGLPLWATLLIAVACVPAAWAMYRFVEDPIRRAPWLTRARTRRTLIGAAMGSIACLLVATGAYAYADTRTLSTGQDASSPAIEAPPQVTDFVPENLKPSLRAADDSLPTVYADHCMRGTAATDAGDCVYGDPSAPHIVLFGDSHAAHWFPAVEAFALSAGYALEVHTKSSCPVATIDSTRRGTPYPQCADWRAAVIKALNDEQPALVLLAGYSDPDLAPGVDDDVATWEDAYGETLDAITAPKAMIADTPDLREDPAPCLSAHLSNAEACGQPRSVALSDVSREAAVHATSARGIPLLDFTDYLCTDDWCPPILGDTLVYRDSHHMTAAFSAELAGVMGDALRPLLPPKS</sequence>
<dbReference type="InterPro" id="IPR002656">
    <property type="entry name" value="Acyl_transf_3_dom"/>
</dbReference>
<dbReference type="PANTHER" id="PTHR23028:SF53">
    <property type="entry name" value="ACYL_TRANSF_3 DOMAIN-CONTAINING PROTEIN"/>
    <property type="match status" value="1"/>
</dbReference>
<keyword evidence="7 11" id="KW-0012">Acyltransferase</keyword>
<feature type="domain" description="SGNH" evidence="10">
    <location>
        <begin position="330"/>
        <end position="546"/>
    </location>
</feature>
<evidence type="ECO:0000313" key="11">
    <source>
        <dbReference type="EMBL" id="MFH8249217.1"/>
    </source>
</evidence>
<evidence type="ECO:0000256" key="1">
    <source>
        <dbReference type="ARBA" id="ARBA00004651"/>
    </source>
</evidence>
<evidence type="ECO:0000259" key="9">
    <source>
        <dbReference type="Pfam" id="PF01757"/>
    </source>
</evidence>
<dbReference type="RefSeq" id="WP_396639160.1">
    <property type="nucleotide sequence ID" value="NZ_JBIQWL010000001.1"/>
</dbReference>
<keyword evidence="3 11" id="KW-0808">Transferase</keyword>
<dbReference type="InterPro" id="IPR050879">
    <property type="entry name" value="Acyltransferase_3"/>
</dbReference>
<evidence type="ECO:0000256" key="5">
    <source>
        <dbReference type="ARBA" id="ARBA00022989"/>
    </source>
</evidence>
<comment type="caution">
    <text evidence="11">The sequence shown here is derived from an EMBL/GenBank/DDBJ whole genome shotgun (WGS) entry which is preliminary data.</text>
</comment>
<dbReference type="Pfam" id="PF19040">
    <property type="entry name" value="SGNH"/>
    <property type="match status" value="1"/>
</dbReference>
<evidence type="ECO:0000256" key="6">
    <source>
        <dbReference type="ARBA" id="ARBA00023136"/>
    </source>
</evidence>
<keyword evidence="6 8" id="KW-0472">Membrane</keyword>
<comment type="subcellular location">
    <subcellularLocation>
        <location evidence="1">Cell membrane</location>
        <topology evidence="1">Multi-pass membrane protein</topology>
    </subcellularLocation>
</comment>
<feature type="transmembrane region" description="Helical" evidence="8">
    <location>
        <begin position="90"/>
        <end position="111"/>
    </location>
</feature>
<keyword evidence="5 8" id="KW-1133">Transmembrane helix</keyword>
<feature type="transmembrane region" description="Helical" evidence="8">
    <location>
        <begin position="42"/>
        <end position="58"/>
    </location>
</feature>
<feature type="transmembrane region" description="Helical" evidence="8">
    <location>
        <begin position="182"/>
        <end position="200"/>
    </location>
</feature>
<name>A0ABW7Q4P0_9MICO</name>
<keyword evidence="4 8" id="KW-0812">Transmembrane</keyword>
<dbReference type="InterPro" id="IPR036514">
    <property type="entry name" value="SGNH_hydro_sf"/>
</dbReference>
<feature type="transmembrane region" description="Helical" evidence="8">
    <location>
        <begin position="212"/>
        <end position="232"/>
    </location>
</feature>
<dbReference type="GO" id="GO:0016746">
    <property type="term" value="F:acyltransferase activity"/>
    <property type="evidence" value="ECO:0007669"/>
    <property type="project" value="UniProtKB-KW"/>
</dbReference>
<evidence type="ECO:0000313" key="12">
    <source>
        <dbReference type="Proteomes" id="UP001610861"/>
    </source>
</evidence>
<dbReference type="Proteomes" id="UP001610861">
    <property type="component" value="Unassembled WGS sequence"/>
</dbReference>
<evidence type="ECO:0000256" key="4">
    <source>
        <dbReference type="ARBA" id="ARBA00022692"/>
    </source>
</evidence>
<protein>
    <submittedName>
        <fullName evidence="11">Acyltransferase family protein</fullName>
        <ecNumber evidence="11">2.3.1.-</ecNumber>
    </submittedName>
</protein>
<accession>A0ABW7Q4P0</accession>
<evidence type="ECO:0000256" key="2">
    <source>
        <dbReference type="ARBA" id="ARBA00022475"/>
    </source>
</evidence>
<dbReference type="EMBL" id="JBIQWL010000001">
    <property type="protein sequence ID" value="MFH8249217.1"/>
    <property type="molecule type" value="Genomic_DNA"/>
</dbReference>
<dbReference type="Pfam" id="PF01757">
    <property type="entry name" value="Acyl_transf_3"/>
    <property type="match status" value="1"/>
</dbReference>